<evidence type="ECO:0000313" key="4">
    <source>
        <dbReference type="Proteomes" id="UP000054217"/>
    </source>
</evidence>
<feature type="compositionally biased region" description="Low complexity" evidence="2">
    <location>
        <begin position="295"/>
        <end position="321"/>
    </location>
</feature>
<dbReference type="GO" id="GO:0003676">
    <property type="term" value="F:nucleic acid binding"/>
    <property type="evidence" value="ECO:0007669"/>
    <property type="project" value="InterPro"/>
</dbReference>
<protein>
    <submittedName>
        <fullName evidence="3">Uncharacterized protein</fullName>
    </submittedName>
</protein>
<dbReference type="HOGENOM" id="CLU_033743_1_0_1"/>
<feature type="region of interest" description="Disordered" evidence="2">
    <location>
        <begin position="1"/>
        <end position="26"/>
    </location>
</feature>
<dbReference type="InterPro" id="IPR032567">
    <property type="entry name" value="RTL1-rel"/>
</dbReference>
<feature type="region of interest" description="Disordered" evidence="2">
    <location>
        <begin position="52"/>
        <end position="116"/>
    </location>
</feature>
<dbReference type="InterPro" id="IPR036875">
    <property type="entry name" value="Znf_CCHC_sf"/>
</dbReference>
<name>A0A0C3NUE2_PISTI</name>
<organism evidence="3 4">
    <name type="scientific">Pisolithus tinctorius Marx 270</name>
    <dbReference type="NCBI Taxonomy" id="870435"/>
    <lineage>
        <taxon>Eukaryota</taxon>
        <taxon>Fungi</taxon>
        <taxon>Dikarya</taxon>
        <taxon>Basidiomycota</taxon>
        <taxon>Agaricomycotina</taxon>
        <taxon>Agaricomycetes</taxon>
        <taxon>Agaricomycetidae</taxon>
        <taxon>Boletales</taxon>
        <taxon>Sclerodermatineae</taxon>
        <taxon>Pisolithaceae</taxon>
        <taxon>Pisolithus</taxon>
    </lineage>
</organism>
<dbReference type="EMBL" id="KN832009">
    <property type="protein sequence ID" value="KIN99070.1"/>
    <property type="molecule type" value="Genomic_DNA"/>
</dbReference>
<feature type="compositionally biased region" description="Acidic residues" evidence="2">
    <location>
        <begin position="98"/>
        <end position="116"/>
    </location>
</feature>
<sequence length="421" mass="45740">MATKTYFQPPHGHSATNPNSASASGAHCETALAALGTTRCSPDLISPFRGFSAWTSNTPTPHCPTAPIPENDPSNDGLGDDDNNNPDDDDPGNGPSDDNPDENDPEDEPDFPDLDTEPTVAVFDSLAKAIKLLACNTCTGPESSSRTKLCKPDTFDGTDPKKLHTFFIQTDCAKVIFTQSCLKGMALEWFEPDLLGLDNPNDQPLWMDSWREFILELQTTFGPHDLVANAESQLDHLHMKDNQCINKYIVDFNWLALQDEVCRVGKPQTLHELCHLTQEIDACYLEHKEEIQQANKHQSSNNNNNNNNKSSGSSNNSQSKSSQDKPKTGSNNTGSTQSKLASLKPGNNNNSNLSKPKSSKLGKDGKLTPEECKCHIKGNLCMFCRGPGHFTDKCPKKAGKATATTKAAPALGLGSTPKTKK</sequence>
<dbReference type="PANTHER" id="PTHR15503">
    <property type="entry name" value="LDOC1 RELATED"/>
    <property type="match status" value="1"/>
</dbReference>
<dbReference type="OrthoDB" id="2688047at2759"/>
<dbReference type="PANTHER" id="PTHR15503:SF22">
    <property type="entry name" value="TRANSPOSON TY3-I GAG POLYPROTEIN"/>
    <property type="match status" value="1"/>
</dbReference>
<dbReference type="GO" id="GO:0006397">
    <property type="term" value="P:mRNA processing"/>
    <property type="evidence" value="ECO:0007669"/>
    <property type="project" value="UniProtKB-KW"/>
</dbReference>
<feature type="compositionally biased region" description="Low complexity" evidence="2">
    <location>
        <begin position="400"/>
        <end position="414"/>
    </location>
</feature>
<feature type="compositionally biased region" description="Polar residues" evidence="2">
    <location>
        <begin position="328"/>
        <end position="340"/>
    </location>
</feature>
<keyword evidence="1" id="KW-0507">mRNA processing</keyword>
<feature type="compositionally biased region" description="Acidic residues" evidence="2">
    <location>
        <begin position="78"/>
        <end position="91"/>
    </location>
</feature>
<dbReference type="Proteomes" id="UP000054217">
    <property type="component" value="Unassembled WGS sequence"/>
</dbReference>
<evidence type="ECO:0000256" key="2">
    <source>
        <dbReference type="SAM" id="MobiDB-lite"/>
    </source>
</evidence>
<dbReference type="STRING" id="870435.A0A0C3NUE2"/>
<dbReference type="GO" id="GO:0008270">
    <property type="term" value="F:zinc ion binding"/>
    <property type="evidence" value="ECO:0007669"/>
    <property type="project" value="InterPro"/>
</dbReference>
<gene>
    <name evidence="3" type="ORF">M404DRAFT_30864</name>
</gene>
<dbReference type="AlphaFoldDB" id="A0A0C3NUE2"/>
<accession>A0A0C3NUE2</accession>
<evidence type="ECO:0000256" key="1">
    <source>
        <dbReference type="ARBA" id="ARBA00022664"/>
    </source>
</evidence>
<dbReference type="SUPFAM" id="SSF57756">
    <property type="entry name" value="Retrovirus zinc finger-like domains"/>
    <property type="match status" value="1"/>
</dbReference>
<feature type="region of interest" description="Disordered" evidence="2">
    <location>
        <begin position="395"/>
        <end position="421"/>
    </location>
</feature>
<keyword evidence="4" id="KW-1185">Reference proteome</keyword>
<feature type="compositionally biased region" description="Polar residues" evidence="2">
    <location>
        <begin position="14"/>
        <end position="23"/>
    </location>
</feature>
<feature type="compositionally biased region" description="Low complexity" evidence="2">
    <location>
        <begin position="342"/>
        <end position="356"/>
    </location>
</feature>
<dbReference type="InParanoid" id="A0A0C3NUE2"/>
<reference evidence="3 4" key="1">
    <citation type="submission" date="2014-04" db="EMBL/GenBank/DDBJ databases">
        <authorList>
            <consortium name="DOE Joint Genome Institute"/>
            <person name="Kuo A."/>
            <person name="Kohler A."/>
            <person name="Costa M.D."/>
            <person name="Nagy L.G."/>
            <person name="Floudas D."/>
            <person name="Copeland A."/>
            <person name="Barry K.W."/>
            <person name="Cichocki N."/>
            <person name="Veneault-Fourrey C."/>
            <person name="LaButti K."/>
            <person name="Lindquist E.A."/>
            <person name="Lipzen A."/>
            <person name="Lundell T."/>
            <person name="Morin E."/>
            <person name="Murat C."/>
            <person name="Sun H."/>
            <person name="Tunlid A."/>
            <person name="Henrissat B."/>
            <person name="Grigoriev I.V."/>
            <person name="Hibbett D.S."/>
            <person name="Martin F."/>
            <person name="Nordberg H.P."/>
            <person name="Cantor M.N."/>
            <person name="Hua S.X."/>
        </authorList>
    </citation>
    <scope>NUCLEOTIDE SEQUENCE [LARGE SCALE GENOMIC DNA]</scope>
    <source>
        <strain evidence="3 4">Marx 270</strain>
    </source>
</reference>
<evidence type="ECO:0000313" key="3">
    <source>
        <dbReference type="EMBL" id="KIN99070.1"/>
    </source>
</evidence>
<proteinExistence type="predicted"/>
<reference evidence="4" key="2">
    <citation type="submission" date="2015-01" db="EMBL/GenBank/DDBJ databases">
        <title>Evolutionary Origins and Diversification of the Mycorrhizal Mutualists.</title>
        <authorList>
            <consortium name="DOE Joint Genome Institute"/>
            <consortium name="Mycorrhizal Genomics Consortium"/>
            <person name="Kohler A."/>
            <person name="Kuo A."/>
            <person name="Nagy L.G."/>
            <person name="Floudas D."/>
            <person name="Copeland A."/>
            <person name="Barry K.W."/>
            <person name="Cichocki N."/>
            <person name="Veneault-Fourrey C."/>
            <person name="LaButti K."/>
            <person name="Lindquist E.A."/>
            <person name="Lipzen A."/>
            <person name="Lundell T."/>
            <person name="Morin E."/>
            <person name="Murat C."/>
            <person name="Riley R."/>
            <person name="Ohm R."/>
            <person name="Sun H."/>
            <person name="Tunlid A."/>
            <person name="Henrissat B."/>
            <person name="Grigoriev I.V."/>
            <person name="Hibbett D.S."/>
            <person name="Martin F."/>
        </authorList>
    </citation>
    <scope>NUCLEOTIDE SEQUENCE [LARGE SCALE GENOMIC DNA]</scope>
    <source>
        <strain evidence="4">Marx 270</strain>
    </source>
</reference>
<feature type="region of interest" description="Disordered" evidence="2">
    <location>
        <begin position="293"/>
        <end position="365"/>
    </location>
</feature>